<organism evidence="4 5">
    <name type="scientific">Bathycoccus prasinos</name>
    <dbReference type="NCBI Taxonomy" id="41875"/>
    <lineage>
        <taxon>Eukaryota</taxon>
        <taxon>Viridiplantae</taxon>
        <taxon>Chlorophyta</taxon>
        <taxon>Mamiellophyceae</taxon>
        <taxon>Mamiellales</taxon>
        <taxon>Bathycoccaceae</taxon>
        <taxon>Bathycoccus</taxon>
    </lineage>
</organism>
<evidence type="ECO:0000256" key="2">
    <source>
        <dbReference type="SAM" id="Phobius"/>
    </source>
</evidence>
<keyword evidence="5" id="KW-1185">Reference proteome</keyword>
<keyword evidence="2" id="KW-0472">Membrane</keyword>
<dbReference type="Proteomes" id="UP000198341">
    <property type="component" value="Chromosome 14"/>
</dbReference>
<evidence type="ECO:0000259" key="3">
    <source>
        <dbReference type="Pfam" id="PF05050"/>
    </source>
</evidence>
<feature type="compositionally biased region" description="Basic and acidic residues" evidence="1">
    <location>
        <begin position="102"/>
        <end position="121"/>
    </location>
</feature>
<feature type="transmembrane region" description="Helical" evidence="2">
    <location>
        <begin position="38"/>
        <end position="57"/>
    </location>
</feature>
<dbReference type="eggNOG" id="ENOG502S67G">
    <property type="taxonomic scope" value="Eukaryota"/>
</dbReference>
<proteinExistence type="predicted"/>
<dbReference type="InterPro" id="IPR029063">
    <property type="entry name" value="SAM-dependent_MTases_sf"/>
</dbReference>
<evidence type="ECO:0000313" key="5">
    <source>
        <dbReference type="Proteomes" id="UP000198341"/>
    </source>
</evidence>
<gene>
    <name evidence="4" type="ordered locus">Bathy14g00120</name>
</gene>
<dbReference type="KEGG" id="bpg:Bathy14g00120"/>
<reference evidence="4 5" key="1">
    <citation type="submission" date="2011-10" db="EMBL/GenBank/DDBJ databases">
        <authorList>
            <person name="Genoscope - CEA"/>
        </authorList>
    </citation>
    <scope>NUCLEOTIDE SEQUENCE [LARGE SCALE GENOMIC DNA]</scope>
    <source>
        <strain evidence="4 5">RCC 1105</strain>
    </source>
</reference>
<dbReference type="EMBL" id="FO082265">
    <property type="protein sequence ID" value="CCO19537.1"/>
    <property type="molecule type" value="Genomic_DNA"/>
</dbReference>
<evidence type="ECO:0000256" key="1">
    <source>
        <dbReference type="SAM" id="MobiDB-lite"/>
    </source>
</evidence>
<dbReference type="OrthoDB" id="530233at2759"/>
<dbReference type="AlphaFoldDB" id="K8EMU4"/>
<keyword evidence="2" id="KW-0812">Transmembrane</keyword>
<keyword evidence="2" id="KW-1133">Transmembrane helix</keyword>
<dbReference type="PANTHER" id="PTHR34203">
    <property type="entry name" value="METHYLTRANSFERASE, FKBM FAMILY PROTEIN"/>
    <property type="match status" value="1"/>
</dbReference>
<protein>
    <recommendedName>
        <fullName evidence="3">Methyltransferase FkbM domain-containing protein</fullName>
    </recommendedName>
</protein>
<dbReference type="InterPro" id="IPR006342">
    <property type="entry name" value="FkbM_mtfrase"/>
</dbReference>
<dbReference type="GeneID" id="19011793"/>
<feature type="domain" description="Methyltransferase FkbM" evidence="3">
    <location>
        <begin position="331"/>
        <end position="419"/>
    </location>
</feature>
<dbReference type="SUPFAM" id="SSF53335">
    <property type="entry name" value="S-adenosyl-L-methionine-dependent methyltransferases"/>
    <property type="match status" value="1"/>
</dbReference>
<evidence type="ECO:0000313" key="4">
    <source>
        <dbReference type="EMBL" id="CCO19537.1"/>
    </source>
</evidence>
<feature type="region of interest" description="Disordered" evidence="1">
    <location>
        <begin position="98"/>
        <end position="121"/>
    </location>
</feature>
<dbReference type="RefSeq" id="XP_007509080.1">
    <property type="nucleotide sequence ID" value="XM_007509018.1"/>
</dbReference>
<sequence length="474" mass="54643">MSLSERAADKKTKKFRPHKHFFLIGETKREREEKRKSLFISLFSSLLIIHTFTMRVLCCRIQSTFTFPTALILLCCCLLLSLFSLRAISHHHHHQSVVMNTHAEKGRQTQREGEEEGRRNQAEEKASSFTFITSNNNDVPLFVQYEVYPKCAEEQIERNVKLFQKEPTTCPDEKWYDEWTQEIIIGKNEKEDDTNSFVAIEVGCNKGTDAILQLRRFTKDARASVATFQKLTNFPEFSCSWEQKKWDEAVRGSFVKDDDPGQKKGIKYRHYCIEASYETFERVHAAAEKMKLADVGLTVHYNAVSSSSWPSTVKFPKITAGQENIGIGMTANPNLKTQTYSEFHQTPVITVDEFVRKENMLEGLDVVKIDTEGNDAAVLIGASKTLMSLKPSYVQFENHGVGKWKTFDLKDSIDMLDAMEYECFWSTNSGKLIQVTNCWHESYSKFKIWSNIACYHRSDRTLKRIMDKYVVVAN</sequence>
<feature type="transmembrane region" description="Helical" evidence="2">
    <location>
        <begin position="63"/>
        <end position="85"/>
    </location>
</feature>
<name>K8EMU4_9CHLO</name>
<dbReference type="NCBIfam" id="TIGR01444">
    <property type="entry name" value="fkbM_fam"/>
    <property type="match status" value="1"/>
</dbReference>
<dbReference type="Pfam" id="PF05050">
    <property type="entry name" value="Methyltransf_21"/>
    <property type="match status" value="1"/>
</dbReference>
<dbReference type="InterPro" id="IPR052514">
    <property type="entry name" value="SAM-dependent_MTase"/>
</dbReference>
<dbReference type="Gene3D" id="3.40.50.150">
    <property type="entry name" value="Vaccinia Virus protein VP39"/>
    <property type="match status" value="1"/>
</dbReference>
<dbReference type="PANTHER" id="PTHR34203:SF15">
    <property type="entry name" value="SLL1173 PROTEIN"/>
    <property type="match status" value="1"/>
</dbReference>
<accession>K8EMU4</accession>